<dbReference type="RefSeq" id="XP_004833009.1">
    <property type="nucleotide sequence ID" value="XM_004832952.1"/>
</dbReference>
<dbReference type="AlphaFoldDB" id="L1LDM9"/>
<name>L1LDM9_THEEQ</name>
<dbReference type="EMBL" id="ACOU01000002">
    <property type="protein sequence ID" value="EKX73557.1"/>
    <property type="molecule type" value="Genomic_DNA"/>
</dbReference>
<evidence type="ECO:0000256" key="1">
    <source>
        <dbReference type="SAM" id="MobiDB-lite"/>
    </source>
</evidence>
<organism evidence="2 3">
    <name type="scientific">Theileria equi strain WA</name>
    <dbReference type="NCBI Taxonomy" id="1537102"/>
    <lineage>
        <taxon>Eukaryota</taxon>
        <taxon>Sar</taxon>
        <taxon>Alveolata</taxon>
        <taxon>Apicomplexa</taxon>
        <taxon>Aconoidasida</taxon>
        <taxon>Piroplasmida</taxon>
        <taxon>Theileriidae</taxon>
        <taxon>Theileria</taxon>
    </lineage>
</organism>
<comment type="caution">
    <text evidence="2">The sequence shown here is derived from an EMBL/GenBank/DDBJ whole genome shotgun (WGS) entry which is preliminary data.</text>
</comment>
<evidence type="ECO:0000313" key="2">
    <source>
        <dbReference type="EMBL" id="EKX73557.1"/>
    </source>
</evidence>
<keyword evidence="3" id="KW-1185">Reference proteome</keyword>
<reference evidence="2 3" key="1">
    <citation type="journal article" date="2012" name="BMC Genomics">
        <title>Comparative genomic analysis and phylogenetic position of Theileria equi.</title>
        <authorList>
            <person name="Kappmeyer L.S."/>
            <person name="Thiagarajan M."/>
            <person name="Herndon D.R."/>
            <person name="Ramsay J.D."/>
            <person name="Caler E."/>
            <person name="Djikeng A."/>
            <person name="Gillespie J.J."/>
            <person name="Lau A.O."/>
            <person name="Roalson E.H."/>
            <person name="Silva J.C."/>
            <person name="Silva M.G."/>
            <person name="Suarez C.E."/>
            <person name="Ueti M.W."/>
            <person name="Nene V.M."/>
            <person name="Mealey R.H."/>
            <person name="Knowles D.P."/>
            <person name="Brayton K.A."/>
        </authorList>
    </citation>
    <scope>NUCLEOTIDE SEQUENCE [LARGE SCALE GENOMIC DNA]</scope>
    <source>
        <strain evidence="2 3">WA</strain>
    </source>
</reference>
<accession>L1LDM9</accession>
<dbReference type="VEuPathDB" id="PiroplasmaDB:BEWA_035930"/>
<gene>
    <name evidence="2" type="ORF">BEWA_035930</name>
</gene>
<dbReference type="GeneID" id="15807961"/>
<feature type="region of interest" description="Disordered" evidence="1">
    <location>
        <begin position="224"/>
        <end position="257"/>
    </location>
</feature>
<evidence type="ECO:0000313" key="3">
    <source>
        <dbReference type="Proteomes" id="UP000031512"/>
    </source>
</evidence>
<proteinExistence type="predicted"/>
<dbReference type="KEGG" id="beq:BEWA_035930"/>
<sequence length="309" mass="33922">MALPTVTINISQSPDDEPGPITYYGGTSKRDVKVEKSEFPLNSGFLKYTHVASAGQPFTVDKVQSGNSGNDINQIKPKNGEPVKSYSVWYWKYDQSMNNPLFIEIHNKNGTYGYHETKGNGSWNPHDSGSQDNQRLEGKALEQKLDYLNCKHYKLVTIDLTESHSKTYASSGTYCCSDKHDTGKKRVTIRGDKVRVSLPGAKDIEYYEHFIGGESELAGIKYNEGAASGRGDNDPAPGPGEPKTPHTKPPGESYPKAHSEAAKVFAESAGFIATISGYFLAGSAGTAATFFGGWKLYNRYKGDPWVRQI</sequence>
<protein>
    <submittedName>
        <fullName evidence="2">Uncharacterized protein</fullName>
    </submittedName>
</protein>
<dbReference type="Proteomes" id="UP000031512">
    <property type="component" value="Unassembled WGS sequence"/>
</dbReference>